<evidence type="ECO:0000256" key="2">
    <source>
        <dbReference type="ARBA" id="ARBA00010578"/>
    </source>
</evidence>
<dbReference type="Pfam" id="PF15469">
    <property type="entry name" value="Sec5"/>
    <property type="match status" value="1"/>
</dbReference>
<dbReference type="Ensembl" id="ENSPNAT00000067605.1">
    <property type="protein sequence ID" value="ENSPNAP00000075306.1"/>
    <property type="gene ID" value="ENSPNAG00000024348.2"/>
</dbReference>
<dbReference type="GO" id="GO:0000145">
    <property type="term" value="C:exocyst"/>
    <property type="evidence" value="ECO:0007669"/>
    <property type="project" value="UniProtKB-UniRule"/>
</dbReference>
<comment type="function">
    <text evidence="1 8">Component of the exocyst complex involved in the docking of exocytic vesicles with fusion sites on the plasma membrane.</text>
</comment>
<comment type="similarity">
    <text evidence="2 8">Belongs to the SEC5 family.</text>
</comment>
<keyword evidence="12" id="KW-1185">Reference proteome</keyword>
<evidence type="ECO:0000313" key="12">
    <source>
        <dbReference type="Proteomes" id="UP001501920"/>
    </source>
</evidence>
<protein>
    <recommendedName>
        <fullName evidence="3 8">Exocyst complex component 2</fullName>
    </recommendedName>
</protein>
<dbReference type="InterPro" id="IPR039481">
    <property type="entry name" value="EXOC2/Sec5_N_dom"/>
</dbReference>
<evidence type="ECO:0000256" key="8">
    <source>
        <dbReference type="RuleBase" id="RU365069"/>
    </source>
</evidence>
<dbReference type="GO" id="GO:0007399">
    <property type="term" value="P:nervous system development"/>
    <property type="evidence" value="ECO:0007669"/>
    <property type="project" value="UniProtKB-ARBA"/>
</dbReference>
<evidence type="ECO:0000256" key="5">
    <source>
        <dbReference type="ARBA" id="ARBA00022483"/>
    </source>
</evidence>
<gene>
    <name evidence="11" type="primary">EXOC2</name>
</gene>
<feature type="domain" description="IPT/TIG" evidence="9">
    <location>
        <begin position="8"/>
        <end position="91"/>
    </location>
</feature>
<dbReference type="Proteomes" id="UP001501920">
    <property type="component" value="Chromosome 4"/>
</dbReference>
<dbReference type="GO" id="GO:0006893">
    <property type="term" value="P:Golgi to plasma membrane transport"/>
    <property type="evidence" value="ECO:0007669"/>
    <property type="project" value="UniProtKB-UniRule"/>
</dbReference>
<dbReference type="GO" id="GO:0015031">
    <property type="term" value="P:protein transport"/>
    <property type="evidence" value="ECO:0007669"/>
    <property type="project" value="UniProtKB-KW"/>
</dbReference>
<dbReference type="InterPro" id="IPR002909">
    <property type="entry name" value="IPT_dom"/>
</dbReference>
<evidence type="ECO:0000259" key="10">
    <source>
        <dbReference type="Pfam" id="PF15469"/>
    </source>
</evidence>
<evidence type="ECO:0000256" key="3">
    <source>
        <dbReference type="ARBA" id="ARBA00017526"/>
    </source>
</evidence>
<feature type="domain" description="Exocyst complex component EXOC2/Sec5 N-terminal" evidence="10">
    <location>
        <begin position="180"/>
        <end position="775"/>
    </location>
</feature>
<evidence type="ECO:0000313" key="11">
    <source>
        <dbReference type="Ensembl" id="ENSPNAP00000075306.1"/>
    </source>
</evidence>
<proteinExistence type="inferred from homology"/>
<organism evidence="11 12">
    <name type="scientific">Pygocentrus nattereri</name>
    <name type="common">Red-bellied piranha</name>
    <dbReference type="NCBI Taxonomy" id="42514"/>
    <lineage>
        <taxon>Eukaryota</taxon>
        <taxon>Metazoa</taxon>
        <taxon>Chordata</taxon>
        <taxon>Craniata</taxon>
        <taxon>Vertebrata</taxon>
        <taxon>Euteleostomi</taxon>
        <taxon>Actinopterygii</taxon>
        <taxon>Neopterygii</taxon>
        <taxon>Teleostei</taxon>
        <taxon>Ostariophysi</taxon>
        <taxon>Characiformes</taxon>
        <taxon>Characoidei</taxon>
        <taxon>Pygocentrus</taxon>
    </lineage>
</organism>
<keyword evidence="4 8" id="KW-0813">Transport</keyword>
<evidence type="ECO:0000259" key="9">
    <source>
        <dbReference type="Pfam" id="PF01833"/>
    </source>
</evidence>
<dbReference type="Gene3D" id="2.60.40.10">
    <property type="entry name" value="Immunoglobulins"/>
    <property type="match status" value="1"/>
</dbReference>
<keyword evidence="5 8" id="KW-0268">Exocytosis</keyword>
<dbReference type="InterPro" id="IPR013783">
    <property type="entry name" value="Ig-like_fold"/>
</dbReference>
<accession>A0AAR2LLU0</accession>
<dbReference type="AlphaFoldDB" id="A0AAR2LLU0"/>
<dbReference type="InterPro" id="IPR029175">
    <property type="entry name" value="EXOC2/Sec5"/>
</dbReference>
<reference evidence="11 12" key="1">
    <citation type="submission" date="2020-10" db="EMBL/GenBank/DDBJ databases">
        <title>Pygocentrus nattereri (red-bellied piranha) genome, fPygNat1, primary haplotype.</title>
        <authorList>
            <person name="Myers G."/>
            <person name="Meyer A."/>
            <person name="Karagic N."/>
            <person name="Pippel M."/>
            <person name="Winkler S."/>
            <person name="Tracey A."/>
            <person name="Wood J."/>
            <person name="Formenti G."/>
            <person name="Howe K."/>
            <person name="Fedrigo O."/>
            <person name="Jarvis E.D."/>
        </authorList>
    </citation>
    <scope>NUCLEOTIDE SEQUENCE [LARGE SCALE GENOMIC DNA]</scope>
</reference>
<name>A0AAR2LLU0_PYGNA</name>
<evidence type="ECO:0000256" key="1">
    <source>
        <dbReference type="ARBA" id="ARBA00002660"/>
    </source>
</evidence>
<evidence type="ECO:0000256" key="4">
    <source>
        <dbReference type="ARBA" id="ARBA00022448"/>
    </source>
</evidence>
<reference evidence="11" key="3">
    <citation type="submission" date="2025-09" db="UniProtKB">
        <authorList>
            <consortium name="Ensembl"/>
        </authorList>
    </citation>
    <scope>IDENTIFICATION</scope>
</reference>
<dbReference type="GeneTree" id="ENSGT00390000010872"/>
<evidence type="ECO:0000256" key="7">
    <source>
        <dbReference type="ARBA" id="ARBA00062534"/>
    </source>
</evidence>
<dbReference type="PANTHER" id="PTHR13043">
    <property type="entry name" value="EXOCYST COMPLEX COMPONENT SEC5"/>
    <property type="match status" value="1"/>
</dbReference>
<dbReference type="InterPro" id="IPR014756">
    <property type="entry name" value="Ig_E-set"/>
</dbReference>
<dbReference type="PANTHER" id="PTHR13043:SF1">
    <property type="entry name" value="EXOCYST COMPLEX COMPONENT 2"/>
    <property type="match status" value="1"/>
</dbReference>
<dbReference type="Pfam" id="PF01833">
    <property type="entry name" value="TIG"/>
    <property type="match status" value="1"/>
</dbReference>
<dbReference type="FunFam" id="2.60.40.10:FF:000196">
    <property type="entry name" value="Exocyst complex component 2"/>
    <property type="match status" value="1"/>
</dbReference>
<reference evidence="11" key="2">
    <citation type="submission" date="2025-08" db="UniProtKB">
        <authorList>
            <consortium name="Ensembl"/>
        </authorList>
    </citation>
    <scope>IDENTIFICATION</scope>
</reference>
<comment type="subunit">
    <text evidence="7">The exocyst complex is composed of EXOC1, EXOC2, EXOC3, EXOC4, EXOC5, EXOC6, EXOC7 and EXOC8. Interacts with EXOC3L1. Interacts with GNEFR/DELGEF; this interaction occurs only in the presence of magnesium or manganese and is stimulated by dCTP or GTP. Interacts with RALA and RALB. Interacts with ARL13B; regulates ARL13B localization to the cilium membrane.</text>
</comment>
<dbReference type="GO" id="GO:0006887">
    <property type="term" value="P:exocytosis"/>
    <property type="evidence" value="ECO:0007669"/>
    <property type="project" value="UniProtKB-KW"/>
</dbReference>
<comment type="subunit">
    <text evidence="8">Component of the exocyst complex.</text>
</comment>
<keyword evidence="6 8" id="KW-0653">Protein transport</keyword>
<dbReference type="SUPFAM" id="SSF81296">
    <property type="entry name" value="E set domains"/>
    <property type="match status" value="1"/>
</dbReference>
<dbReference type="CDD" id="cd00603">
    <property type="entry name" value="IPT_PCSR"/>
    <property type="match status" value="1"/>
</dbReference>
<evidence type="ECO:0000256" key="6">
    <source>
        <dbReference type="ARBA" id="ARBA00022927"/>
    </source>
</evidence>
<sequence length="791" mass="88907">MSRARQPPLVTGISPNEGTPWTKVTIRGENLGTGPNDLIGLSICGHNCLLTAEWMSASKIVCRVGPAKDDKGEIIVTTRSGGKGTSTVSFKVLRHEKIGILDQSAVWVDEMNYYDMRTDRNKGISPLSLRPANPLGIDIDNFEHLRVASGNLKKQASKKNEGSLAYVKGGLSTFFEAQDALAGASNTADTLFQEVLGRKDKADSTRNALNVLQRFKFLFNLPLNIERNIQKGDYDVVINDYEKAKSLFGNTEVPVFKKVYAEVETRIGALRNLLLDKLLETPSTLHDQKRYIRYLSDLHAPGDPAWQCIVAQHKWILQLMQNCGGGLELDGELRSSALSRISHTASLKRGSSFQSPRDDSWQYKSPQQVRFVEKLSDVVISQLPNFWKLWISYVNGSLFSETGEKSGQVEKLKKNARQRQNDFKGMIEEVTRRLVQLVRGALLPTTLPQEQRRLYGGWDTKTIHPGAWLTQVIHTIRLTHDALSALEIPNDMLQVIQDLLLDLRMQCLLTTLQQTAEDVKRLPEKEDWIVDNEGITSLPALFEQCMVQMLQSLKEPMECKPGEANVFQQELAQDEACKLCVGIMKAFINCLEQLSTKTDGDIDTSHLSVEMGSPDVFGSIHEDFSPSPEQRLLIILSNCQYLERHTFLNLAEHLEKHGFTTADKITRVSREAVCELDERLFESYIEKKSDPIVGSLEPGIYAGYFDWKDCLPPTGVRSYLKEALVSIISVHAEVFTVSKELVPRVLSRIIESVSEEMSRLMQCVSSFSKNGALQVQNKTFAFIIVIGHWYL</sequence>